<comment type="caution">
    <text evidence="1">The sequence shown here is derived from an EMBL/GenBank/DDBJ whole genome shotgun (WGS) entry which is preliminary data.</text>
</comment>
<protein>
    <recommendedName>
        <fullName evidence="3">DUF1499 domain-containing protein</fullName>
    </recommendedName>
</protein>
<proteinExistence type="predicted"/>
<dbReference type="PANTHER" id="PTHR34801:SF6">
    <property type="entry name" value="SLL1620 PROTEIN"/>
    <property type="match status" value="1"/>
</dbReference>
<evidence type="ECO:0008006" key="3">
    <source>
        <dbReference type="Google" id="ProtNLM"/>
    </source>
</evidence>
<accession>A0A2W1JH15</accession>
<evidence type="ECO:0000313" key="1">
    <source>
        <dbReference type="EMBL" id="PZD72870.1"/>
    </source>
</evidence>
<gene>
    <name evidence="1" type="ORF">C1752_03222</name>
</gene>
<sequence>MPIFSFSGQRPKTLGITDGKLAACPDSPNCVSSQASDTAHHVAAMTYGGSSAEALAKLKQVIEAMEETHLITETDDYLHAEFTSKLMGFVDDLECYLPPEKSIIHIRSASRLGQSDLGANRTRVEELRKRFNQLN</sequence>
<dbReference type="RefSeq" id="WP_110986672.1">
    <property type="nucleotide sequence ID" value="NZ_CAWNWM010000008.1"/>
</dbReference>
<organism evidence="1 2">
    <name type="scientific">Acaryochloris thomasi RCC1774</name>
    <dbReference type="NCBI Taxonomy" id="1764569"/>
    <lineage>
        <taxon>Bacteria</taxon>
        <taxon>Bacillati</taxon>
        <taxon>Cyanobacteriota</taxon>
        <taxon>Cyanophyceae</taxon>
        <taxon>Acaryochloridales</taxon>
        <taxon>Acaryochloridaceae</taxon>
        <taxon>Acaryochloris</taxon>
        <taxon>Acaryochloris thomasi</taxon>
    </lineage>
</organism>
<reference evidence="1 2" key="1">
    <citation type="journal article" date="2018" name="Sci. Rep.">
        <title>A novel species of the marine cyanobacterium Acaryochloris with a unique pigment content and lifestyle.</title>
        <authorList>
            <person name="Partensky F."/>
            <person name="Six C."/>
            <person name="Ratin M."/>
            <person name="Garczarek L."/>
            <person name="Vaulot D."/>
            <person name="Probert I."/>
            <person name="Calteau A."/>
            <person name="Gourvil P."/>
            <person name="Marie D."/>
            <person name="Grebert T."/>
            <person name="Bouchier C."/>
            <person name="Le Panse S."/>
            <person name="Gachenot M."/>
            <person name="Rodriguez F."/>
            <person name="Garrido J.L."/>
        </authorList>
    </citation>
    <scope>NUCLEOTIDE SEQUENCE [LARGE SCALE GENOMIC DNA]</scope>
    <source>
        <strain evidence="1 2">RCC1774</strain>
    </source>
</reference>
<dbReference type="PIRSF" id="PIRSF026426">
    <property type="entry name" value="DUF1499"/>
    <property type="match status" value="1"/>
</dbReference>
<dbReference type="OrthoDB" id="9793534at2"/>
<dbReference type="AlphaFoldDB" id="A0A2W1JH15"/>
<dbReference type="EMBL" id="PQWO01000008">
    <property type="protein sequence ID" value="PZD72870.1"/>
    <property type="molecule type" value="Genomic_DNA"/>
</dbReference>
<dbReference type="PANTHER" id="PTHR34801">
    <property type="entry name" value="EXPRESSED PROTEIN"/>
    <property type="match status" value="1"/>
</dbReference>
<dbReference type="InterPro" id="IPR010865">
    <property type="entry name" value="DUF1499"/>
</dbReference>
<keyword evidence="2" id="KW-1185">Reference proteome</keyword>
<evidence type="ECO:0000313" key="2">
    <source>
        <dbReference type="Proteomes" id="UP000248857"/>
    </source>
</evidence>
<dbReference type="Pfam" id="PF07386">
    <property type="entry name" value="DUF1499"/>
    <property type="match status" value="1"/>
</dbReference>
<dbReference type="Proteomes" id="UP000248857">
    <property type="component" value="Unassembled WGS sequence"/>
</dbReference>
<name>A0A2W1JH15_9CYAN</name>